<dbReference type="PANTHER" id="PTHR34047:SF10">
    <property type="entry name" value="GROUP II INTRON-ASSOCIATED OPEN READING FRAME"/>
    <property type="match status" value="1"/>
</dbReference>
<dbReference type="Pfam" id="PF00078">
    <property type="entry name" value="RVT_1"/>
    <property type="match status" value="1"/>
</dbReference>
<dbReference type="PANTHER" id="PTHR34047">
    <property type="entry name" value="NUCLEAR INTRON MATURASE 1, MITOCHONDRIAL-RELATED"/>
    <property type="match status" value="1"/>
</dbReference>
<dbReference type="InterPro" id="IPR000477">
    <property type="entry name" value="RT_dom"/>
</dbReference>
<dbReference type="Gene3D" id="1.10.30.50">
    <property type="match status" value="1"/>
</dbReference>
<dbReference type="InterPro" id="IPR003615">
    <property type="entry name" value="HNH_nuc"/>
</dbReference>
<dbReference type="SUPFAM" id="SSF56672">
    <property type="entry name" value="DNA/RNA polymerases"/>
    <property type="match status" value="1"/>
</dbReference>
<dbReference type="SMART" id="SM00507">
    <property type="entry name" value="HNHc"/>
    <property type="match status" value="1"/>
</dbReference>
<organism evidence="2 3">
    <name type="scientific">Microcoleus asticus IPMA8</name>
    <dbReference type="NCBI Taxonomy" id="2563858"/>
    <lineage>
        <taxon>Bacteria</taxon>
        <taxon>Bacillati</taxon>
        <taxon>Cyanobacteriota</taxon>
        <taxon>Cyanophyceae</taxon>
        <taxon>Oscillatoriophycideae</taxon>
        <taxon>Oscillatoriales</taxon>
        <taxon>Microcoleaceae</taxon>
        <taxon>Microcoleus</taxon>
        <taxon>Microcoleus asticus</taxon>
    </lineage>
</organism>
<evidence type="ECO:0000313" key="2">
    <source>
        <dbReference type="EMBL" id="NQE38586.1"/>
    </source>
</evidence>
<dbReference type="InterPro" id="IPR013597">
    <property type="entry name" value="Mat_intron_G2"/>
</dbReference>
<name>A0ABX2D7N3_9CYAN</name>
<dbReference type="EMBL" id="SRRZ01000267">
    <property type="protein sequence ID" value="NQE38586.1"/>
    <property type="molecule type" value="Genomic_DNA"/>
</dbReference>
<dbReference type="CDD" id="cd01651">
    <property type="entry name" value="RT_G2_intron"/>
    <property type="match status" value="1"/>
</dbReference>
<dbReference type="InterPro" id="IPR025960">
    <property type="entry name" value="RVT_N"/>
</dbReference>
<proteinExistence type="predicted"/>
<comment type="caution">
    <text evidence="2">The sequence shown here is derived from an EMBL/GenBank/DDBJ whole genome shotgun (WGS) entry which is preliminary data.</text>
</comment>
<dbReference type="CDD" id="cd00085">
    <property type="entry name" value="HNHc"/>
    <property type="match status" value="1"/>
</dbReference>
<keyword evidence="3" id="KW-1185">Reference proteome</keyword>
<dbReference type="Pfam" id="PF13655">
    <property type="entry name" value="RVT_N"/>
    <property type="match status" value="1"/>
</dbReference>
<dbReference type="Proteomes" id="UP000702425">
    <property type="component" value="Unassembled WGS sequence"/>
</dbReference>
<sequence length="604" mass="69782">MLTDSLLCERYVRKVRVKMSKTEITSQVEWKNVNWRKAEFAVFKLQKRIYRASQRGDVQTVRRLQKSLAQSWSAKLIAVRRVTQDNKGRVTAGVDRIKSLKPPARLELAKNLRVNGKSAPTRRVWIPKPGKPEKRGLGIPTIEERAKQTLIKLALEPEWEARFESESYGFRPGRSCHDAVEAIRTYIAQKPKYVLDADICRCFDKINHTKLLEKLNTFPIFSRQIKAWLKAGVIDFSRWAERKGFQETLEGVPQGGSISPLLTNIALHGMQQRIEAQFPSDKANRIRNTKRLFGKEVKAPTLIRYADDLIVICEELAVVQQCQQILSEWLSELGLELKPEKTRLVHTLEEHGGEKPGFNFLGFSIRQYPVGKHHSGETSKGKKLGFKTIVKPSNEKLQAHYRKLDKYVEENNSSSQAALISFLNPIIRGWCHYQSPWNSKETFNKLDHLLWSRLYRWGKRRHPNKGKKWVARKYWRTIGNNNWVFASSRKEQDSFNLLLHAAFPAGLRWTKVQGTRSPYDGDSIYWSARMGENYKYLEPQKARLLKRQKGRCAQCGLNFNPGDSIEKHHLKPRAKGGNNADKNLILVHLHCHDQIHGQSETEPR</sequence>
<dbReference type="Pfam" id="PF01844">
    <property type="entry name" value="HNH"/>
    <property type="match status" value="1"/>
</dbReference>
<dbReference type="InterPro" id="IPR043502">
    <property type="entry name" value="DNA/RNA_pol_sf"/>
</dbReference>
<accession>A0ABX2D7N3</accession>
<gene>
    <name evidence="2" type="primary">ltrA_8</name>
    <name evidence="2" type="ORF">E5S67_06371</name>
</gene>
<dbReference type="PROSITE" id="PS50878">
    <property type="entry name" value="RT_POL"/>
    <property type="match status" value="1"/>
</dbReference>
<dbReference type="Pfam" id="PF08388">
    <property type="entry name" value="GIIM"/>
    <property type="match status" value="1"/>
</dbReference>
<feature type="domain" description="Reverse transcriptase" evidence="1">
    <location>
        <begin position="107"/>
        <end position="365"/>
    </location>
</feature>
<protein>
    <submittedName>
        <fullName evidence="2">Group II intron-encoded protein LtrA</fullName>
    </submittedName>
</protein>
<dbReference type="InterPro" id="IPR002711">
    <property type="entry name" value="HNH"/>
</dbReference>
<evidence type="ECO:0000313" key="3">
    <source>
        <dbReference type="Proteomes" id="UP000702425"/>
    </source>
</evidence>
<dbReference type="InterPro" id="IPR051083">
    <property type="entry name" value="GrpII_Intron_Splice-Mob/Def"/>
</dbReference>
<reference evidence="2 3" key="1">
    <citation type="journal article" date="2020" name="Sci. Rep.">
        <title>A novel cyanobacterial geosmin producer, revising GeoA distribution and dispersion patterns in Bacteria.</title>
        <authorList>
            <person name="Churro C."/>
            <person name="Semedo-Aguiar A.P."/>
            <person name="Silva A.D."/>
            <person name="Pereira-Leal J.B."/>
            <person name="Leite R.B."/>
        </authorList>
    </citation>
    <scope>NUCLEOTIDE SEQUENCE [LARGE SCALE GENOMIC DNA]</scope>
    <source>
        <strain evidence="2 3">IPMA8</strain>
    </source>
</reference>
<evidence type="ECO:0000259" key="1">
    <source>
        <dbReference type="PROSITE" id="PS50878"/>
    </source>
</evidence>